<dbReference type="PANTHER" id="PTHR33353">
    <property type="entry name" value="PUTATIVE (AFU_ORTHOLOGUE AFUA_1G12560)-RELATED"/>
    <property type="match status" value="1"/>
</dbReference>
<dbReference type="Pfam" id="PF03443">
    <property type="entry name" value="AA9"/>
    <property type="match status" value="1"/>
</dbReference>
<dbReference type="PANTHER" id="PTHR33353:SF34">
    <property type="entry name" value="ENDO-BETA-1,4-GLUCANASE D"/>
    <property type="match status" value="1"/>
</dbReference>
<dbReference type="AlphaFoldDB" id="A0A6G1IU27"/>
<comment type="subcellular location">
    <subcellularLocation>
        <location evidence="2">Secreted</location>
    </subcellularLocation>
</comment>
<keyword evidence="3" id="KW-0964">Secreted</keyword>
<gene>
    <name evidence="7" type="ORF">K458DRAFT_308835</name>
</gene>
<keyword evidence="8" id="KW-1185">Reference proteome</keyword>
<dbReference type="CDD" id="cd21175">
    <property type="entry name" value="LPMO_AA9"/>
    <property type="match status" value="1"/>
</dbReference>
<dbReference type="Gene3D" id="2.70.50.70">
    <property type="match status" value="1"/>
</dbReference>
<dbReference type="Proteomes" id="UP000799291">
    <property type="component" value="Unassembled WGS sequence"/>
</dbReference>
<dbReference type="InterPro" id="IPR049892">
    <property type="entry name" value="AA9"/>
</dbReference>
<evidence type="ECO:0000313" key="8">
    <source>
        <dbReference type="Proteomes" id="UP000799291"/>
    </source>
</evidence>
<name>A0A6G1IU27_9PLEO</name>
<keyword evidence="4" id="KW-1015">Disulfide bond</keyword>
<keyword evidence="7" id="KW-0560">Oxidoreductase</keyword>
<organism evidence="7 8">
    <name type="scientific">Lentithecium fluviatile CBS 122367</name>
    <dbReference type="NCBI Taxonomy" id="1168545"/>
    <lineage>
        <taxon>Eukaryota</taxon>
        <taxon>Fungi</taxon>
        <taxon>Dikarya</taxon>
        <taxon>Ascomycota</taxon>
        <taxon>Pezizomycotina</taxon>
        <taxon>Dothideomycetes</taxon>
        <taxon>Pleosporomycetidae</taxon>
        <taxon>Pleosporales</taxon>
        <taxon>Massarineae</taxon>
        <taxon>Lentitheciaceae</taxon>
        <taxon>Lentithecium</taxon>
    </lineage>
</organism>
<feature type="signal peptide" evidence="5">
    <location>
        <begin position="1"/>
        <end position="20"/>
    </location>
</feature>
<evidence type="ECO:0000256" key="3">
    <source>
        <dbReference type="ARBA" id="ARBA00022525"/>
    </source>
</evidence>
<evidence type="ECO:0000256" key="5">
    <source>
        <dbReference type="SAM" id="SignalP"/>
    </source>
</evidence>
<dbReference type="OrthoDB" id="4849160at2759"/>
<evidence type="ECO:0000259" key="6">
    <source>
        <dbReference type="Pfam" id="PF03443"/>
    </source>
</evidence>
<evidence type="ECO:0000256" key="2">
    <source>
        <dbReference type="ARBA" id="ARBA00004613"/>
    </source>
</evidence>
<evidence type="ECO:0000313" key="7">
    <source>
        <dbReference type="EMBL" id="KAF2681608.1"/>
    </source>
</evidence>
<sequence>MHPCTLLLAGLAAIVDLTSAHGFVTGIRVNGIFFKGFDPDWGFTPVSAAESKPVPVGWTAKNIDIGFVAPDAFQTPHINCHKNSTAAKAYATANPGDTIEFVWNQWIDTHKGPILNYIAPCDGDCTTLTPSALHWTKFSQDGLITPGGQGYWITDALIENNFTASASLPKNLKPGNYVLRHEIIALHGAREDNGAQSYPQCLNVRVGGSGRVALGEGIPGTKLYNRTEPGMRFNLYDNPTRYLFPGPPVWTAAD</sequence>
<keyword evidence="7" id="KW-0503">Monooxygenase</keyword>
<accession>A0A6G1IU27</accession>
<dbReference type="InterPro" id="IPR005103">
    <property type="entry name" value="AA9_LPMO"/>
</dbReference>
<protein>
    <submittedName>
        <fullName evidence="7">Lytic polysaccharide monooxygenase</fullName>
    </submittedName>
</protein>
<reference evidence="7" key="1">
    <citation type="journal article" date="2020" name="Stud. Mycol.">
        <title>101 Dothideomycetes genomes: a test case for predicting lifestyles and emergence of pathogens.</title>
        <authorList>
            <person name="Haridas S."/>
            <person name="Albert R."/>
            <person name="Binder M."/>
            <person name="Bloem J."/>
            <person name="Labutti K."/>
            <person name="Salamov A."/>
            <person name="Andreopoulos B."/>
            <person name="Baker S."/>
            <person name="Barry K."/>
            <person name="Bills G."/>
            <person name="Bluhm B."/>
            <person name="Cannon C."/>
            <person name="Castanera R."/>
            <person name="Culley D."/>
            <person name="Daum C."/>
            <person name="Ezra D."/>
            <person name="Gonzalez J."/>
            <person name="Henrissat B."/>
            <person name="Kuo A."/>
            <person name="Liang C."/>
            <person name="Lipzen A."/>
            <person name="Lutzoni F."/>
            <person name="Magnuson J."/>
            <person name="Mondo S."/>
            <person name="Nolan M."/>
            <person name="Ohm R."/>
            <person name="Pangilinan J."/>
            <person name="Park H.-J."/>
            <person name="Ramirez L."/>
            <person name="Alfaro M."/>
            <person name="Sun H."/>
            <person name="Tritt A."/>
            <person name="Yoshinaga Y."/>
            <person name="Zwiers L.-H."/>
            <person name="Turgeon B."/>
            <person name="Goodwin S."/>
            <person name="Spatafora J."/>
            <person name="Crous P."/>
            <person name="Grigoriev I."/>
        </authorList>
    </citation>
    <scope>NUCLEOTIDE SEQUENCE</scope>
    <source>
        <strain evidence="7">CBS 122367</strain>
    </source>
</reference>
<feature type="chain" id="PRO_5026339958" evidence="5">
    <location>
        <begin position="21"/>
        <end position="254"/>
    </location>
</feature>
<comment type="cofactor">
    <cofactor evidence="1">
        <name>Cu(2+)</name>
        <dbReference type="ChEBI" id="CHEBI:29036"/>
    </cofactor>
</comment>
<feature type="domain" description="Auxiliary Activity family 9 catalytic" evidence="6">
    <location>
        <begin position="21"/>
        <end position="240"/>
    </location>
</feature>
<evidence type="ECO:0000256" key="4">
    <source>
        <dbReference type="ARBA" id="ARBA00023157"/>
    </source>
</evidence>
<dbReference type="GO" id="GO:0004497">
    <property type="term" value="F:monooxygenase activity"/>
    <property type="evidence" value="ECO:0007669"/>
    <property type="project" value="UniProtKB-KW"/>
</dbReference>
<dbReference type="GO" id="GO:0005576">
    <property type="term" value="C:extracellular region"/>
    <property type="evidence" value="ECO:0007669"/>
    <property type="project" value="UniProtKB-SubCell"/>
</dbReference>
<evidence type="ECO:0000256" key="1">
    <source>
        <dbReference type="ARBA" id="ARBA00001973"/>
    </source>
</evidence>
<dbReference type="EMBL" id="MU005590">
    <property type="protein sequence ID" value="KAF2681608.1"/>
    <property type="molecule type" value="Genomic_DNA"/>
</dbReference>
<proteinExistence type="predicted"/>
<keyword evidence="5" id="KW-0732">Signal</keyword>